<evidence type="ECO:0000313" key="2">
    <source>
        <dbReference type="Proteomes" id="UP000192566"/>
    </source>
</evidence>
<organism evidence="1 2">
    <name type="scientific">Mycobacterium heidelbergense</name>
    <dbReference type="NCBI Taxonomy" id="53376"/>
    <lineage>
        <taxon>Bacteria</taxon>
        <taxon>Bacillati</taxon>
        <taxon>Actinomycetota</taxon>
        <taxon>Actinomycetes</taxon>
        <taxon>Mycobacteriales</taxon>
        <taxon>Mycobacteriaceae</taxon>
        <taxon>Mycobacterium</taxon>
        <taxon>Mycobacterium simiae complex</taxon>
    </lineage>
</organism>
<dbReference type="EMBL" id="MVHR01000007">
    <property type="protein sequence ID" value="ORA74902.1"/>
    <property type="molecule type" value="Genomic_DNA"/>
</dbReference>
<accession>A0A1X0DRS5</accession>
<dbReference type="SUPFAM" id="SSF52980">
    <property type="entry name" value="Restriction endonuclease-like"/>
    <property type="match status" value="1"/>
</dbReference>
<dbReference type="RefSeq" id="WP_083073328.1">
    <property type="nucleotide sequence ID" value="NZ_AP022615.1"/>
</dbReference>
<reference evidence="1 2" key="1">
    <citation type="submission" date="2017-02" db="EMBL/GenBank/DDBJ databases">
        <title>The new phylogeny of genus Mycobacterium.</title>
        <authorList>
            <person name="Tortoli E."/>
            <person name="Trovato A."/>
            <person name="Cirillo D.M."/>
        </authorList>
    </citation>
    <scope>NUCLEOTIDE SEQUENCE [LARGE SCALE GENOMIC DNA]</scope>
    <source>
        <strain evidence="1 2">DSM 44471</strain>
    </source>
</reference>
<dbReference type="InterPro" id="IPR011335">
    <property type="entry name" value="Restrct_endonuc-II-like"/>
</dbReference>
<dbReference type="AlphaFoldDB" id="A0A1X0DRS5"/>
<gene>
    <name evidence="1" type="ORF">BST25_07185</name>
</gene>
<sequence>MTSNKPFIGSEVLKAGTLRKHQLRSRFRPVFPDVYVRRDLGLTLRDRAVAAWLWSHREGVLAGLTAAAWHGSKWVDEHLPVELIWSNARPPRGVRTYDFRLRPAEFRTVTGVPVTTPPRTAFDIARRKPMGTAIAHLDALMRATGVKVDQVAEIADRHRGARGLKQLETALDLADAGSQSPKETWLRLLLIHAGLPRPRTQIPVMTADGTQYYLDMGWEDLMVAAEYDGEHHRLDPWQYRKDIRRREALERLGWLIVRVVATDRPADIIRRVRDAREFRASSLHRN</sequence>
<dbReference type="Gene3D" id="3.40.960.10">
    <property type="entry name" value="VSR Endonuclease"/>
    <property type="match status" value="1"/>
</dbReference>
<dbReference type="OrthoDB" id="4390288at2"/>
<proteinExistence type="predicted"/>
<evidence type="ECO:0000313" key="1">
    <source>
        <dbReference type="EMBL" id="ORA74902.1"/>
    </source>
</evidence>
<dbReference type="Proteomes" id="UP000192566">
    <property type="component" value="Unassembled WGS sequence"/>
</dbReference>
<keyword evidence="2" id="KW-1185">Reference proteome</keyword>
<dbReference type="STRING" id="53376.BST25_07185"/>
<comment type="caution">
    <text evidence="1">The sequence shown here is derived from an EMBL/GenBank/DDBJ whole genome shotgun (WGS) entry which is preliminary data.</text>
</comment>
<name>A0A1X0DRS5_MYCHE</name>
<protein>
    <submittedName>
        <fullName evidence="1">Uncharacterized protein</fullName>
    </submittedName>
</protein>